<dbReference type="Proteomes" id="UP000016933">
    <property type="component" value="Unassembled WGS sequence"/>
</dbReference>
<keyword evidence="2" id="KW-1185">Reference proteome</keyword>
<evidence type="ECO:0000313" key="2">
    <source>
        <dbReference type="Proteomes" id="UP000016933"/>
    </source>
</evidence>
<dbReference type="eggNOG" id="ENOG502R8SZ">
    <property type="taxonomic scope" value="Eukaryota"/>
</dbReference>
<dbReference type="OrthoDB" id="3650781at2759"/>
<evidence type="ECO:0000313" key="1">
    <source>
        <dbReference type="EMBL" id="EME45504.1"/>
    </source>
</evidence>
<organism evidence="1 2">
    <name type="scientific">Dothistroma septosporum (strain NZE10 / CBS 128990)</name>
    <name type="common">Red band needle blight fungus</name>
    <name type="synonym">Mycosphaerella pini</name>
    <dbReference type="NCBI Taxonomy" id="675120"/>
    <lineage>
        <taxon>Eukaryota</taxon>
        <taxon>Fungi</taxon>
        <taxon>Dikarya</taxon>
        <taxon>Ascomycota</taxon>
        <taxon>Pezizomycotina</taxon>
        <taxon>Dothideomycetes</taxon>
        <taxon>Dothideomycetidae</taxon>
        <taxon>Mycosphaerellales</taxon>
        <taxon>Mycosphaerellaceae</taxon>
        <taxon>Dothistroma</taxon>
    </lineage>
</organism>
<name>N1PSW3_DOTSN</name>
<dbReference type="AlphaFoldDB" id="N1PSW3"/>
<sequence length="348" mass="38931">MLRAMDTELTSEALPAIMWSSNAAAHQAHSSTYLTASEPPLDYGMATTSSYTTRSAHRASCWQLHSPWPGFPAAFRRKRPQRCKRSMWPLSPASDTAAPIIACRPIKGTVTFESLPGELRNHIYDLSGCLRYWEPLQLPLPRTTLPGHALKDKNAFGCVANVSAAEFWPAYLVVNGKETPMTACGNLIPFSQCSIKADTKQPYRHRNPTSTEESRSHGACFQKAALTNVSAIKLQWPSQLSRELARRIRNDALSIYYGDHPFVAKLYDDEKKLLQWLDAIGPVNAARKRSMKYIKDELLEELCCRGLNIDEKAGVLTLVRMPFPFRYDEKSVLSELDKTQSGDGKAPI</sequence>
<proteinExistence type="predicted"/>
<protein>
    <submittedName>
        <fullName evidence="1">Uncharacterized protein</fullName>
    </submittedName>
</protein>
<reference evidence="1 2" key="2">
    <citation type="journal article" date="2012" name="PLoS Pathog.">
        <title>Diverse lifestyles and strategies of plant pathogenesis encoded in the genomes of eighteen Dothideomycetes fungi.</title>
        <authorList>
            <person name="Ohm R.A."/>
            <person name="Feau N."/>
            <person name="Henrissat B."/>
            <person name="Schoch C.L."/>
            <person name="Horwitz B.A."/>
            <person name="Barry K.W."/>
            <person name="Condon B.J."/>
            <person name="Copeland A.C."/>
            <person name="Dhillon B."/>
            <person name="Glaser F."/>
            <person name="Hesse C.N."/>
            <person name="Kosti I."/>
            <person name="LaButti K."/>
            <person name="Lindquist E.A."/>
            <person name="Lucas S."/>
            <person name="Salamov A.A."/>
            <person name="Bradshaw R.E."/>
            <person name="Ciuffetti L."/>
            <person name="Hamelin R.C."/>
            <person name="Kema G.H.J."/>
            <person name="Lawrence C."/>
            <person name="Scott J.A."/>
            <person name="Spatafora J.W."/>
            <person name="Turgeon B.G."/>
            <person name="de Wit P.J.G.M."/>
            <person name="Zhong S."/>
            <person name="Goodwin S.B."/>
            <person name="Grigoriev I.V."/>
        </authorList>
    </citation>
    <scope>NUCLEOTIDE SEQUENCE [LARGE SCALE GENOMIC DNA]</scope>
    <source>
        <strain evidence="2">NZE10 / CBS 128990</strain>
    </source>
</reference>
<accession>N1PSW3</accession>
<dbReference type="HOGENOM" id="CLU_797001_0_0_1"/>
<reference evidence="2" key="1">
    <citation type="journal article" date="2012" name="PLoS Genet.">
        <title>The genomes of the fungal plant pathogens Cladosporium fulvum and Dothistroma septosporum reveal adaptation to different hosts and lifestyles but also signatures of common ancestry.</title>
        <authorList>
            <person name="de Wit P.J.G.M."/>
            <person name="van der Burgt A."/>
            <person name="Oekmen B."/>
            <person name="Stergiopoulos I."/>
            <person name="Abd-Elsalam K.A."/>
            <person name="Aerts A.L."/>
            <person name="Bahkali A.H."/>
            <person name="Beenen H.G."/>
            <person name="Chettri P."/>
            <person name="Cox M.P."/>
            <person name="Datema E."/>
            <person name="de Vries R.P."/>
            <person name="Dhillon B."/>
            <person name="Ganley A.R."/>
            <person name="Griffiths S.A."/>
            <person name="Guo Y."/>
            <person name="Hamelin R.C."/>
            <person name="Henrissat B."/>
            <person name="Kabir M.S."/>
            <person name="Jashni M.K."/>
            <person name="Kema G."/>
            <person name="Klaubauf S."/>
            <person name="Lapidus A."/>
            <person name="Levasseur A."/>
            <person name="Lindquist E."/>
            <person name="Mehrabi R."/>
            <person name="Ohm R.A."/>
            <person name="Owen T.J."/>
            <person name="Salamov A."/>
            <person name="Schwelm A."/>
            <person name="Schijlen E."/>
            <person name="Sun H."/>
            <person name="van den Burg H.A."/>
            <person name="van Ham R.C.H.J."/>
            <person name="Zhang S."/>
            <person name="Goodwin S.B."/>
            <person name="Grigoriev I.V."/>
            <person name="Collemare J."/>
            <person name="Bradshaw R.E."/>
        </authorList>
    </citation>
    <scope>NUCLEOTIDE SEQUENCE [LARGE SCALE GENOMIC DNA]</scope>
    <source>
        <strain evidence="2">NZE10 / CBS 128990</strain>
    </source>
</reference>
<gene>
    <name evidence="1" type="ORF">DOTSEDRAFT_79472</name>
</gene>
<dbReference type="OMA" id="GCLRYWE"/>
<dbReference type="EMBL" id="KB446538">
    <property type="protein sequence ID" value="EME45504.1"/>
    <property type="molecule type" value="Genomic_DNA"/>
</dbReference>